<dbReference type="SUPFAM" id="SSF64268">
    <property type="entry name" value="PX domain"/>
    <property type="match status" value="1"/>
</dbReference>
<dbReference type="GO" id="GO:0035091">
    <property type="term" value="F:phosphatidylinositol binding"/>
    <property type="evidence" value="ECO:0007669"/>
    <property type="project" value="InterPro"/>
</dbReference>
<sequence length="932" mass="105680">MGYSNGNGRPPATGHTCAYTSRAAVLGTSLNTRSYHTHPSSITPSISSVLNSSILPYNHLQRLQSDSQLSFLGFRSWITWISLPVSHYLKKELLSQQLEDEIALLSSPAALSSFGPPFRSSALVDPSQCPTPILRFVFTRYVQTFPFLKKVNQEEFWGGKVQAFYEAFLKKNISTTDDREEDTKRRMMGSKLEKMIGIMMNAGLKTASGQEEGISVLEAEKNSNGKWAKDHASGTQGFKVNVCAVRMEKERRHLRKQTHAYFLVRTSRPSQSDVITAHRYGDFCRLHKELTEEFPGKEIPRLPQKNKTATSTRRDGTSKDDNASINSSSSNETTPPPSPGIQSAPESSIIPREKNRLTLRAFIRALVHDPQIVRSTNLIMFLTADPIHLTPDDIEDEARRAELDVLRTTELSKFTQVAQARARELDAHMSTFKKDLVQRDGLSRVFRAIKEKDTIAELPEEYQKVVEWARIEVAATIYHLFVAQDNSSETFATAKRVHGLMPYMVLKNIIRFSNPMAMMRGILDLFLATPFGQKSLMQRIFSMSLSEDIGEIKKSINILQSKIGDSAICTKLKLFAEAAPELQEYVRAEAVADDVDLMIAVMRSNIGAPLNSVQMQRVLMAYVAWNEAVDCERVDDVEVQESDENAKLYAWLIQLLRLEVRLTDKQRLNELLFEGVTGALLKDIFSIFYEPLAKVYKAASIHNSISDFSAFMDDLIKVVEQAESQDLATDPNRLVQSFIDLCARHQESFYRFVHQVHKHDTEGLFDALMRWIELILMLLREGFPQRIDLALLFTEDIDRQKALQEVDTLIQWNGDRKLWREARLRAKLAAMDDGTVPTSRIKASDFGLDEADVEELAYGEDEADATTMAREQALEEADPVEAERRRRQKMKKLNEVGKHGEPVKPLVHEIRKMHSGFEQRIRDILNDALSSD</sequence>
<proteinExistence type="predicted"/>
<dbReference type="PANTHER" id="PTHR47185">
    <property type="entry name" value="PX DOMAIN-CONTAINING PROTEIN YPR097W"/>
    <property type="match status" value="1"/>
</dbReference>
<accession>A0A0E9NLJ5</accession>
<reference evidence="3 4" key="2">
    <citation type="journal article" date="2014" name="J. Gen. Appl. Microbiol.">
        <title>The early diverging ascomycetous budding yeast Saitoella complicata has three histone deacetylases belonging to the Clr6, Hos2, and Rpd3 lineages.</title>
        <authorList>
            <person name="Nishida H."/>
            <person name="Matsumoto T."/>
            <person name="Kondo S."/>
            <person name="Hamamoto M."/>
            <person name="Yoshikawa H."/>
        </authorList>
    </citation>
    <scope>NUCLEOTIDE SEQUENCE [LARGE SCALE GENOMIC DNA]</scope>
    <source>
        <strain evidence="3 4">NRRL Y-17804</strain>
    </source>
</reference>
<dbReference type="InterPro" id="IPR024554">
    <property type="entry name" value="LEC1-like_C"/>
</dbReference>
<reference evidence="3 4" key="3">
    <citation type="journal article" date="2015" name="Genome Announc.">
        <title>Draft Genome Sequence of the Archiascomycetous Yeast Saitoella complicata.</title>
        <authorList>
            <person name="Yamauchi K."/>
            <person name="Kondo S."/>
            <person name="Hamamoto M."/>
            <person name="Takahashi Y."/>
            <person name="Ogura Y."/>
            <person name="Hayashi T."/>
            <person name="Nishida H."/>
        </authorList>
    </citation>
    <scope>NUCLEOTIDE SEQUENCE [LARGE SCALE GENOMIC DNA]</scope>
    <source>
        <strain evidence="3 4">NRRL Y-17804</strain>
    </source>
</reference>
<dbReference type="InterPro" id="IPR001683">
    <property type="entry name" value="PX_dom"/>
</dbReference>
<dbReference type="InterPro" id="IPR047168">
    <property type="entry name" value="LEC1-like"/>
</dbReference>
<feature type="region of interest" description="Disordered" evidence="1">
    <location>
        <begin position="295"/>
        <end position="350"/>
    </location>
</feature>
<feature type="compositionally biased region" description="Basic and acidic residues" evidence="1">
    <location>
        <begin position="312"/>
        <end position="322"/>
    </location>
</feature>
<dbReference type="OMA" id="MGWLEGI"/>
<dbReference type="Pfam" id="PF12825">
    <property type="entry name" value="DUF3818"/>
    <property type="match status" value="1"/>
</dbReference>
<dbReference type="Gene3D" id="3.30.1520.10">
    <property type="entry name" value="Phox-like domain"/>
    <property type="match status" value="1"/>
</dbReference>
<protein>
    <recommendedName>
        <fullName evidence="2">PX domain-containing protein</fullName>
    </recommendedName>
</protein>
<dbReference type="PROSITE" id="PS50195">
    <property type="entry name" value="PX"/>
    <property type="match status" value="1"/>
</dbReference>
<dbReference type="Pfam" id="PF12828">
    <property type="entry name" value="PXB"/>
    <property type="match status" value="1"/>
</dbReference>
<gene>
    <name evidence="3" type="ORF">G7K_4840-t1</name>
</gene>
<dbReference type="AlphaFoldDB" id="A0A0E9NLJ5"/>
<comment type="caution">
    <text evidence="3">The sequence shown here is derived from an EMBL/GenBank/DDBJ whole genome shotgun (WGS) entry which is preliminary data.</text>
</comment>
<dbReference type="CDD" id="cd06869">
    <property type="entry name" value="PX_UP2_fungi"/>
    <property type="match status" value="1"/>
</dbReference>
<dbReference type="STRING" id="698492.A0A0E9NLJ5"/>
<feature type="domain" description="PX" evidence="2">
    <location>
        <begin position="240"/>
        <end position="389"/>
    </location>
</feature>
<dbReference type="Pfam" id="PF00787">
    <property type="entry name" value="PX"/>
    <property type="match status" value="1"/>
</dbReference>
<dbReference type="InterPro" id="IPR024555">
    <property type="entry name" value="PX-associated"/>
</dbReference>
<organism evidence="3 4">
    <name type="scientific">Saitoella complicata (strain BCRC 22490 / CBS 7301 / JCM 7358 / NBRC 10748 / NRRL Y-17804)</name>
    <dbReference type="NCBI Taxonomy" id="698492"/>
    <lineage>
        <taxon>Eukaryota</taxon>
        <taxon>Fungi</taxon>
        <taxon>Dikarya</taxon>
        <taxon>Ascomycota</taxon>
        <taxon>Taphrinomycotina</taxon>
        <taxon>Taphrinomycotina incertae sedis</taxon>
        <taxon>Saitoella</taxon>
    </lineage>
</organism>
<dbReference type="EMBL" id="BACD03000036">
    <property type="protein sequence ID" value="GAO50719.1"/>
    <property type="molecule type" value="Genomic_DNA"/>
</dbReference>
<evidence type="ECO:0000313" key="3">
    <source>
        <dbReference type="EMBL" id="GAO50719.1"/>
    </source>
</evidence>
<reference evidence="3 4" key="1">
    <citation type="journal article" date="2011" name="J. Gen. Appl. Microbiol.">
        <title>Draft genome sequencing of the enigmatic yeast Saitoella complicata.</title>
        <authorList>
            <person name="Nishida H."/>
            <person name="Hamamoto M."/>
            <person name="Sugiyama J."/>
        </authorList>
    </citation>
    <scope>NUCLEOTIDE SEQUENCE [LARGE SCALE GENOMIC DNA]</scope>
    <source>
        <strain evidence="3 4">NRRL Y-17804</strain>
    </source>
</reference>
<evidence type="ECO:0000313" key="4">
    <source>
        <dbReference type="Proteomes" id="UP000033140"/>
    </source>
</evidence>
<feature type="compositionally biased region" description="Low complexity" evidence="1">
    <location>
        <begin position="324"/>
        <end position="333"/>
    </location>
</feature>
<evidence type="ECO:0000256" key="1">
    <source>
        <dbReference type="SAM" id="MobiDB-lite"/>
    </source>
</evidence>
<dbReference type="Proteomes" id="UP000033140">
    <property type="component" value="Unassembled WGS sequence"/>
</dbReference>
<evidence type="ECO:0000259" key="2">
    <source>
        <dbReference type="PROSITE" id="PS50195"/>
    </source>
</evidence>
<dbReference type="SMART" id="SM00312">
    <property type="entry name" value="PX"/>
    <property type="match status" value="1"/>
</dbReference>
<keyword evidence="4" id="KW-1185">Reference proteome</keyword>
<dbReference type="InterPro" id="IPR036871">
    <property type="entry name" value="PX_dom_sf"/>
</dbReference>
<name>A0A0E9NLJ5_SAICN</name>
<dbReference type="PANTHER" id="PTHR47185:SF1">
    <property type="entry name" value="PX DOMAIN-CONTAINING PROTEIN YPR097W"/>
    <property type="match status" value="1"/>
</dbReference>